<dbReference type="AlphaFoldDB" id="D1C912"/>
<keyword evidence="2" id="KW-1185">Reference proteome</keyword>
<gene>
    <name evidence="1" type="ordered locus">Sthe_2897</name>
</gene>
<evidence type="ECO:0000313" key="2">
    <source>
        <dbReference type="Proteomes" id="UP000002027"/>
    </source>
</evidence>
<proteinExistence type="predicted"/>
<protein>
    <submittedName>
        <fullName evidence="1">Uncharacterized protein</fullName>
    </submittedName>
</protein>
<dbReference type="STRING" id="479434.Sthe_2897"/>
<name>D1C912_SPHTD</name>
<organism evidence="1 2">
    <name type="scientific">Sphaerobacter thermophilus (strain ATCC 49802 / DSM 20745 / KCCM 41009 / NCIMB 13125 / S 6022)</name>
    <dbReference type="NCBI Taxonomy" id="479434"/>
    <lineage>
        <taxon>Bacteria</taxon>
        <taxon>Pseudomonadati</taxon>
        <taxon>Thermomicrobiota</taxon>
        <taxon>Thermomicrobia</taxon>
        <taxon>Sphaerobacterales</taxon>
        <taxon>Sphaerobacterineae</taxon>
        <taxon>Sphaerobacteraceae</taxon>
        <taxon>Sphaerobacter</taxon>
    </lineage>
</organism>
<accession>D1C912</accession>
<dbReference type="KEGG" id="sti:Sthe_2897"/>
<dbReference type="HOGENOM" id="CLU_2234882_0_0_0"/>
<reference evidence="1 2" key="2">
    <citation type="journal article" date="2010" name="Stand. Genomic Sci.">
        <title>Complete genome sequence of Desulfohalobium retbaense type strain (HR(100)).</title>
        <authorList>
            <person name="Spring S."/>
            <person name="Nolan M."/>
            <person name="Lapidus A."/>
            <person name="Glavina Del Rio T."/>
            <person name="Copeland A."/>
            <person name="Tice H."/>
            <person name="Cheng J.F."/>
            <person name="Lucas S."/>
            <person name="Land M."/>
            <person name="Chen F."/>
            <person name="Bruce D."/>
            <person name="Goodwin L."/>
            <person name="Pitluck S."/>
            <person name="Ivanova N."/>
            <person name="Mavromatis K."/>
            <person name="Mikhailova N."/>
            <person name="Pati A."/>
            <person name="Chen A."/>
            <person name="Palaniappan K."/>
            <person name="Hauser L."/>
            <person name="Chang Y.J."/>
            <person name="Jeffries C.D."/>
            <person name="Munk C."/>
            <person name="Kiss H."/>
            <person name="Chain P."/>
            <person name="Han C."/>
            <person name="Brettin T."/>
            <person name="Detter J.C."/>
            <person name="Schuler E."/>
            <person name="Goker M."/>
            <person name="Rohde M."/>
            <person name="Bristow J."/>
            <person name="Eisen J.A."/>
            <person name="Markowitz V."/>
            <person name="Hugenholtz P."/>
            <person name="Kyrpides N.C."/>
            <person name="Klenk H.P."/>
        </authorList>
    </citation>
    <scope>NUCLEOTIDE SEQUENCE [LARGE SCALE GENOMIC DNA]</scope>
    <source>
        <strain evidence="2">ATCC 49802 / DSM 20745 / S 6022</strain>
    </source>
</reference>
<dbReference type="InParanoid" id="D1C912"/>
<reference evidence="2" key="1">
    <citation type="submission" date="2009-11" db="EMBL/GenBank/DDBJ databases">
        <title>The complete chromosome 2 of Sphaerobacter thermophilus DSM 20745.</title>
        <authorList>
            <person name="Lucas S."/>
            <person name="Copeland A."/>
            <person name="Lapidus A."/>
            <person name="Glavina del Rio T."/>
            <person name="Dalin E."/>
            <person name="Tice H."/>
            <person name="Bruce D."/>
            <person name="Goodwin L."/>
            <person name="Pitluck S."/>
            <person name="Kyrpides N."/>
            <person name="Mavromatis K."/>
            <person name="Ivanova N."/>
            <person name="Mikhailova N."/>
            <person name="LaButti K.M."/>
            <person name="Clum A."/>
            <person name="Sun H.I."/>
            <person name="Brettin T."/>
            <person name="Detter J.C."/>
            <person name="Han C."/>
            <person name="Larimer F."/>
            <person name="Land M."/>
            <person name="Hauser L."/>
            <person name="Markowitz V."/>
            <person name="Cheng J.F."/>
            <person name="Hugenholtz P."/>
            <person name="Woyke T."/>
            <person name="Wu D."/>
            <person name="Steenblock K."/>
            <person name="Schneider S."/>
            <person name="Pukall R."/>
            <person name="Goeker M."/>
            <person name="Klenk H.P."/>
            <person name="Eisen J.A."/>
        </authorList>
    </citation>
    <scope>NUCLEOTIDE SEQUENCE [LARGE SCALE GENOMIC DNA]</scope>
    <source>
        <strain evidence="2">ATCC 49802 / DSM 20745 / S 6022</strain>
    </source>
</reference>
<evidence type="ECO:0000313" key="1">
    <source>
        <dbReference type="EMBL" id="ACZ40305.1"/>
    </source>
</evidence>
<sequence length="105" mass="12627">MVRWLHHRQLTTEGVVEWYENLDCGRSRRPRPQWIALGEESVTNLAHCARLEFRGDWLKDDPARPFAVRIHYDMQGERIQTFDGPSVRRLYGRLREWIVPDRQAR</sequence>
<dbReference type="Proteomes" id="UP000002027">
    <property type="component" value="Chromosome 2"/>
</dbReference>
<dbReference type="EMBL" id="CP001824">
    <property type="protein sequence ID" value="ACZ40305.1"/>
    <property type="molecule type" value="Genomic_DNA"/>
</dbReference>